<accession>A0A927D1C1</accession>
<organism evidence="1 2">
    <name type="scientific">Sulfitobacter aestuariivivens</name>
    <dbReference type="NCBI Taxonomy" id="2766981"/>
    <lineage>
        <taxon>Bacteria</taxon>
        <taxon>Pseudomonadati</taxon>
        <taxon>Pseudomonadota</taxon>
        <taxon>Alphaproteobacteria</taxon>
        <taxon>Rhodobacterales</taxon>
        <taxon>Roseobacteraceae</taxon>
        <taxon>Sulfitobacter</taxon>
    </lineage>
</organism>
<dbReference type="EMBL" id="JACTAG010000001">
    <property type="protein sequence ID" value="MBD3662601.1"/>
    <property type="molecule type" value="Genomic_DNA"/>
</dbReference>
<proteinExistence type="predicted"/>
<dbReference type="Proteomes" id="UP000635142">
    <property type="component" value="Unassembled WGS sequence"/>
</dbReference>
<dbReference type="GO" id="GO:0000160">
    <property type="term" value="P:phosphorelay signal transduction system"/>
    <property type="evidence" value="ECO:0007669"/>
    <property type="project" value="InterPro"/>
</dbReference>
<keyword evidence="2" id="KW-1185">Reference proteome</keyword>
<dbReference type="InterPro" id="IPR036641">
    <property type="entry name" value="HPT_dom_sf"/>
</dbReference>
<dbReference type="RefSeq" id="WP_191073622.1">
    <property type="nucleotide sequence ID" value="NZ_JACTAG010000001.1"/>
</dbReference>
<gene>
    <name evidence="1" type="ORF">H9Q16_01555</name>
</gene>
<evidence type="ECO:0000313" key="2">
    <source>
        <dbReference type="Proteomes" id="UP000635142"/>
    </source>
</evidence>
<sequence length="119" mass="12627">MEGVLAMPGLERVREKFLGLLAERRSAIALHTLAALDAHSPAETEAELLEAQNILHKIAGTAGSLGFDTLGNEARASEEAIIATLQNFSSANLLPLIEQLDVFVGMCGDLLTVKSDRTG</sequence>
<protein>
    <submittedName>
        <fullName evidence="1">Hpt domain-containing protein</fullName>
    </submittedName>
</protein>
<comment type="caution">
    <text evidence="1">The sequence shown here is derived from an EMBL/GenBank/DDBJ whole genome shotgun (WGS) entry which is preliminary data.</text>
</comment>
<dbReference type="SUPFAM" id="SSF47226">
    <property type="entry name" value="Histidine-containing phosphotransfer domain, HPT domain"/>
    <property type="match status" value="1"/>
</dbReference>
<reference evidence="1" key="1">
    <citation type="submission" date="2020-08" db="EMBL/GenBank/DDBJ databases">
        <title>Sulfitobacter aestuariivivens sp. nov., isolated from a tidal flat.</title>
        <authorList>
            <person name="Park S."/>
            <person name="Yoon J.-H."/>
        </authorList>
    </citation>
    <scope>NUCLEOTIDE SEQUENCE</scope>
    <source>
        <strain evidence="1">TSTF-M16</strain>
    </source>
</reference>
<evidence type="ECO:0000313" key="1">
    <source>
        <dbReference type="EMBL" id="MBD3662601.1"/>
    </source>
</evidence>
<dbReference type="AlphaFoldDB" id="A0A927D1C1"/>
<name>A0A927D1C1_9RHOB</name>